<evidence type="ECO:0000313" key="1">
    <source>
        <dbReference type="EMBL" id="BAT98963.1"/>
    </source>
</evidence>
<dbReference type="Proteomes" id="UP000291084">
    <property type="component" value="Chromosome 10"/>
</dbReference>
<dbReference type="EMBL" id="AP015043">
    <property type="protein sequence ID" value="BAT98963.1"/>
    <property type="molecule type" value="Genomic_DNA"/>
</dbReference>
<reference evidence="1 2" key="1">
    <citation type="journal article" date="2015" name="Sci. Rep.">
        <title>The power of single molecule real-time sequencing technology in the de novo assembly of a eukaryotic genome.</title>
        <authorList>
            <person name="Sakai H."/>
            <person name="Naito K."/>
            <person name="Ogiso-Tanaka E."/>
            <person name="Takahashi Y."/>
            <person name="Iseki K."/>
            <person name="Muto C."/>
            <person name="Satou K."/>
            <person name="Teruya K."/>
            <person name="Shiroma A."/>
            <person name="Shimoji M."/>
            <person name="Hirano T."/>
            <person name="Itoh T."/>
            <person name="Kaga A."/>
            <person name="Tomooka N."/>
        </authorList>
    </citation>
    <scope>NUCLEOTIDE SEQUENCE [LARGE SCALE GENOMIC DNA]</scope>
    <source>
        <strain evidence="2">cv. Shumari</strain>
    </source>
</reference>
<accession>A0A0S3T2A6</accession>
<feature type="non-terminal residue" evidence="1">
    <location>
        <position position="71"/>
    </location>
</feature>
<protein>
    <submittedName>
        <fullName evidence="1">Uncharacterized protein</fullName>
    </submittedName>
</protein>
<organism evidence="1 2">
    <name type="scientific">Vigna angularis var. angularis</name>
    <dbReference type="NCBI Taxonomy" id="157739"/>
    <lineage>
        <taxon>Eukaryota</taxon>
        <taxon>Viridiplantae</taxon>
        <taxon>Streptophyta</taxon>
        <taxon>Embryophyta</taxon>
        <taxon>Tracheophyta</taxon>
        <taxon>Spermatophyta</taxon>
        <taxon>Magnoliopsida</taxon>
        <taxon>eudicotyledons</taxon>
        <taxon>Gunneridae</taxon>
        <taxon>Pentapetalae</taxon>
        <taxon>rosids</taxon>
        <taxon>fabids</taxon>
        <taxon>Fabales</taxon>
        <taxon>Fabaceae</taxon>
        <taxon>Papilionoideae</taxon>
        <taxon>50 kb inversion clade</taxon>
        <taxon>NPAAA clade</taxon>
        <taxon>indigoferoid/millettioid clade</taxon>
        <taxon>Phaseoleae</taxon>
        <taxon>Vigna</taxon>
    </lineage>
</organism>
<name>A0A0S3T2A6_PHAAN</name>
<dbReference type="AlphaFoldDB" id="A0A0S3T2A6"/>
<proteinExistence type="predicted"/>
<gene>
    <name evidence="1" type="primary">Vigan.10G033200</name>
    <name evidence="1" type="ORF">VIGAN_10033200</name>
</gene>
<evidence type="ECO:0000313" key="2">
    <source>
        <dbReference type="Proteomes" id="UP000291084"/>
    </source>
</evidence>
<sequence>MEQLTEHKICRDMKSKEKRKISKTTTFQACMELETEQKTTVKAAIKDYACACFRTPQVDERGKHPKVVTIL</sequence>
<keyword evidence="2" id="KW-1185">Reference proteome</keyword>